<comment type="similarity">
    <text evidence="3 15">Belongs to the class-I aminoacyl-tRNA synthetase family. IleS type 2 subfamily.</text>
</comment>
<feature type="binding site" evidence="15">
    <location>
        <position position="637"/>
    </location>
    <ligand>
        <name>ATP</name>
        <dbReference type="ChEBI" id="CHEBI:30616"/>
    </ligand>
</feature>
<dbReference type="PANTHER" id="PTHR42780:SF1">
    <property type="entry name" value="ISOLEUCINE--TRNA LIGASE, CYTOPLASMIC"/>
    <property type="match status" value="1"/>
</dbReference>
<evidence type="ECO:0000259" key="16">
    <source>
        <dbReference type="Pfam" id="PF00133"/>
    </source>
</evidence>
<dbReference type="SUPFAM" id="SSF47323">
    <property type="entry name" value="Anticodon-binding domain of a subclass of class I aminoacyl-tRNA synthetases"/>
    <property type="match status" value="1"/>
</dbReference>
<keyword evidence="11 15" id="KW-0648">Protein biosynthesis</keyword>
<feature type="short sequence motif" description="'KMSKS' region" evidence="15">
    <location>
        <begin position="634"/>
        <end position="638"/>
    </location>
</feature>
<protein>
    <recommendedName>
        <fullName evidence="15">Isoleucine--tRNA ligase</fullName>
        <ecNumber evidence="15">6.1.1.5</ecNumber>
    </recommendedName>
    <alternativeName>
        <fullName evidence="15">Isoleucyl-tRNA synthetase</fullName>
        <shortName evidence="15">IleRS</shortName>
    </alternativeName>
</protein>
<sequence length="996" mass="115900">MAKQIMFKEVDPQLNLPKLEEEILDFWDENKIFEKSLENRQNSPLYVFYDGPPFATGTPHYGHIVASLMKDVIPRYQTMKGKLVERKWGWDCHGLPIENIAEKELGIKNKKQIEEMGVSKFNEFCRSKVLQYTEEWKKVIRRLGRWADMDNSYKTMDKDFMESVWWVFKQLWDKNLVYEDYRSIHICPRCETTLSQSEVAEGYKDIKDLSIIAEFRLVDEPNTSILAWTTTPWTLIGNVALAVGSDIDYVKIEKKDQGSGELVRFILAKDRLKDIFPDDEYKIVDEFHGEKLVGKKYQPLFDFYLDKNLDNKENLYKIVSASFVSTEDGTGVVHIAPAFGEDDINLAKENNLPFIQHIGMDGIIKSGNGEFSGLSVKPAEDVQLTDVAIIKYLASKDLLFDKAQYEHSYPHCWRCETPLINYATSSWFVAVEKVKAEMLENAKSINWFPKHIKTGRFGMWLEGARDWSISRQRYWASVMPIWRCEGKSEIRNSNSKTNSRPQIQETRECGNIKVFGSVSELEELSGQKVDDLHKHIVDKVTFKCSECGGAMKRIPDVLDTWFDSGSMPYAQMHYPFENKEKFENNFPAEFIAEGVDQTRAWFYYLHVLSTAIMEKPAFKNVIVNGIVLAEDGKKMSKRLKNYPDPMEVFSKYGADVLRLYLLSSPVMAAESLNLNENELKELQRGFFRMLWNSYYFFTMYATLENWQESDFSLSDNILDRWIIIKIENLNLDVEKNIEKYNLPAATRKFFEFVDDLSNWYIRRNRKRFWKSEDQKDKDAAFQTLNYVLIKFSQILAPFAPFISEEIYKNLSNGESVHLTDFPIANQNFIDQDLLDQMENARKIVEVGLSKRAEAKIKVRQPLALLKYKTSQLSPDLESIIADEVNVETVEFDSEIVDDVELNIQLSPKLLAEGKAREFIRQIQSLRKKTNYSINDRIEIYYQTENSELSKIISEKSSYIREETLSDKIFEEKPQQVDDFENSKIDGESIYLGVRKV</sequence>
<dbReference type="GO" id="GO:0005524">
    <property type="term" value="F:ATP binding"/>
    <property type="evidence" value="ECO:0007669"/>
    <property type="project" value="UniProtKB-UniRule"/>
</dbReference>
<feature type="short sequence motif" description="'HIGH' region" evidence="15">
    <location>
        <begin position="53"/>
        <end position="63"/>
    </location>
</feature>
<evidence type="ECO:0000256" key="2">
    <source>
        <dbReference type="ARBA" id="ARBA00004496"/>
    </source>
</evidence>
<dbReference type="GO" id="GO:0004822">
    <property type="term" value="F:isoleucine-tRNA ligase activity"/>
    <property type="evidence" value="ECO:0007669"/>
    <property type="project" value="UniProtKB-UniRule"/>
</dbReference>
<evidence type="ECO:0000313" key="19">
    <source>
        <dbReference type="Proteomes" id="UP000229896"/>
    </source>
</evidence>
<evidence type="ECO:0000256" key="8">
    <source>
        <dbReference type="ARBA" id="ARBA00022741"/>
    </source>
</evidence>
<dbReference type="SUPFAM" id="SSF52374">
    <property type="entry name" value="Nucleotidylyl transferase"/>
    <property type="match status" value="1"/>
</dbReference>
<feature type="domain" description="Methionyl/Valyl/Leucyl/Isoleucyl-tRNA synthetase anticodon-binding" evidence="17">
    <location>
        <begin position="719"/>
        <end position="863"/>
    </location>
</feature>
<evidence type="ECO:0000256" key="12">
    <source>
        <dbReference type="ARBA" id="ARBA00023146"/>
    </source>
</evidence>
<evidence type="ECO:0000256" key="13">
    <source>
        <dbReference type="ARBA" id="ARBA00025217"/>
    </source>
</evidence>
<dbReference type="InterPro" id="IPR013155">
    <property type="entry name" value="M/V/L/I-tRNA-synth_anticd-bd"/>
</dbReference>
<dbReference type="Pfam" id="PF08264">
    <property type="entry name" value="Anticodon_1"/>
    <property type="match status" value="1"/>
</dbReference>
<dbReference type="CDD" id="cd07961">
    <property type="entry name" value="Anticodon_Ia_Ile_ABEc"/>
    <property type="match status" value="1"/>
</dbReference>
<evidence type="ECO:0000313" key="18">
    <source>
        <dbReference type="EMBL" id="PIU24341.1"/>
    </source>
</evidence>
<comment type="domain">
    <text evidence="15">IleRS has two distinct active sites: one for aminoacylation and one for editing. The misactivated valine is translocated from the active site to the editing site, which sterically excludes the correctly activated isoleucine. The single editing site contains two valyl binding pockets, one specific for each substrate (Val-AMP or Val-tRNA(Ile)).</text>
</comment>
<dbReference type="InterPro" id="IPR002301">
    <property type="entry name" value="Ile-tRNA-ligase"/>
</dbReference>
<dbReference type="HAMAP" id="MF_02003">
    <property type="entry name" value="Ile_tRNA_synth_type2"/>
    <property type="match status" value="1"/>
</dbReference>
<keyword evidence="10 15" id="KW-0067">ATP-binding</keyword>
<evidence type="ECO:0000256" key="14">
    <source>
        <dbReference type="ARBA" id="ARBA00048359"/>
    </source>
</evidence>
<dbReference type="InterPro" id="IPR023586">
    <property type="entry name" value="Ile-tRNA-ligase_type2"/>
</dbReference>
<evidence type="ECO:0000256" key="5">
    <source>
        <dbReference type="ARBA" id="ARBA00022490"/>
    </source>
</evidence>
<keyword evidence="6 15" id="KW-0436">Ligase</keyword>
<dbReference type="GO" id="GO:0000049">
    <property type="term" value="F:tRNA binding"/>
    <property type="evidence" value="ECO:0007669"/>
    <property type="project" value="InterPro"/>
</dbReference>
<keyword evidence="12 15" id="KW-0030">Aminoacyl-tRNA synthetase</keyword>
<comment type="subunit">
    <text evidence="4 15">Monomer.</text>
</comment>
<evidence type="ECO:0000256" key="11">
    <source>
        <dbReference type="ARBA" id="ARBA00022917"/>
    </source>
</evidence>
<organism evidence="18 19">
    <name type="scientific">Candidatus Berkelbacteria bacterium CG08_land_8_20_14_0_20_39_8</name>
    <dbReference type="NCBI Taxonomy" id="1974511"/>
    <lineage>
        <taxon>Bacteria</taxon>
        <taxon>Candidatus Berkelbacteria</taxon>
    </lineage>
</organism>
<accession>A0A2M6YCC1</accession>
<comment type="subcellular location">
    <subcellularLocation>
        <location evidence="2 15">Cytoplasm</location>
    </subcellularLocation>
</comment>
<feature type="domain" description="Aminoacyl-tRNA synthetase class Ia" evidence="16">
    <location>
        <begin position="23"/>
        <end position="672"/>
    </location>
</feature>
<dbReference type="SUPFAM" id="SSF50677">
    <property type="entry name" value="ValRS/IleRS/LeuRS editing domain"/>
    <property type="match status" value="1"/>
</dbReference>
<comment type="cofactor">
    <cofactor evidence="1 15">
        <name>Zn(2+)</name>
        <dbReference type="ChEBI" id="CHEBI:29105"/>
    </cofactor>
</comment>
<dbReference type="Proteomes" id="UP000229896">
    <property type="component" value="Unassembled WGS sequence"/>
</dbReference>
<dbReference type="Pfam" id="PF00133">
    <property type="entry name" value="tRNA-synt_1"/>
    <property type="match status" value="1"/>
</dbReference>
<dbReference type="PANTHER" id="PTHR42780">
    <property type="entry name" value="SOLEUCYL-TRNA SYNTHETASE"/>
    <property type="match status" value="1"/>
</dbReference>
<name>A0A2M6YCC1_9BACT</name>
<evidence type="ECO:0000256" key="1">
    <source>
        <dbReference type="ARBA" id="ARBA00001947"/>
    </source>
</evidence>
<dbReference type="Gene3D" id="3.40.50.620">
    <property type="entry name" value="HUPs"/>
    <property type="match status" value="2"/>
</dbReference>
<dbReference type="InterPro" id="IPR001412">
    <property type="entry name" value="aa-tRNA-synth_I_CS"/>
</dbReference>
<evidence type="ECO:0000256" key="6">
    <source>
        <dbReference type="ARBA" id="ARBA00022598"/>
    </source>
</evidence>
<evidence type="ECO:0000256" key="9">
    <source>
        <dbReference type="ARBA" id="ARBA00022833"/>
    </source>
</evidence>
<evidence type="ECO:0000256" key="4">
    <source>
        <dbReference type="ARBA" id="ARBA00011245"/>
    </source>
</evidence>
<dbReference type="GO" id="GO:0002161">
    <property type="term" value="F:aminoacyl-tRNA deacylase activity"/>
    <property type="evidence" value="ECO:0007669"/>
    <property type="project" value="InterPro"/>
</dbReference>
<dbReference type="NCBIfam" id="TIGR00392">
    <property type="entry name" value="ileS"/>
    <property type="match status" value="1"/>
</dbReference>
<evidence type="ECO:0000259" key="17">
    <source>
        <dbReference type="Pfam" id="PF08264"/>
    </source>
</evidence>
<evidence type="ECO:0000256" key="10">
    <source>
        <dbReference type="ARBA" id="ARBA00022840"/>
    </source>
</evidence>
<comment type="function">
    <text evidence="13 15">Catalyzes the attachment of isoleucine to tRNA(Ile). As IleRS can inadvertently accommodate and process structurally similar amino acids such as valine, to avoid such errors it has two additional distinct tRNA(Ile)-dependent editing activities. One activity is designated as 'pretransfer' editing and involves the hydrolysis of activated Val-AMP. The other activity is designated 'posttransfer' editing and involves deacylation of mischarged Val-tRNA(Ile).</text>
</comment>
<keyword evidence="8 15" id="KW-0547">Nucleotide-binding</keyword>
<dbReference type="FunFam" id="3.40.50.620:FF:000063">
    <property type="entry name" value="Isoleucine--tRNA ligase"/>
    <property type="match status" value="1"/>
</dbReference>
<comment type="catalytic activity">
    <reaction evidence="14 15">
        <text>tRNA(Ile) + L-isoleucine + ATP = L-isoleucyl-tRNA(Ile) + AMP + diphosphate</text>
        <dbReference type="Rhea" id="RHEA:11060"/>
        <dbReference type="Rhea" id="RHEA-COMP:9666"/>
        <dbReference type="Rhea" id="RHEA-COMP:9695"/>
        <dbReference type="ChEBI" id="CHEBI:30616"/>
        <dbReference type="ChEBI" id="CHEBI:33019"/>
        <dbReference type="ChEBI" id="CHEBI:58045"/>
        <dbReference type="ChEBI" id="CHEBI:78442"/>
        <dbReference type="ChEBI" id="CHEBI:78528"/>
        <dbReference type="ChEBI" id="CHEBI:456215"/>
        <dbReference type="EC" id="6.1.1.5"/>
    </reaction>
</comment>
<evidence type="ECO:0000256" key="7">
    <source>
        <dbReference type="ARBA" id="ARBA00022723"/>
    </source>
</evidence>
<dbReference type="InterPro" id="IPR009080">
    <property type="entry name" value="tRNAsynth_Ia_anticodon-bd"/>
</dbReference>
<gene>
    <name evidence="15" type="primary">ileS</name>
    <name evidence="18" type="ORF">COT12_01545</name>
</gene>
<dbReference type="EC" id="6.1.1.5" evidence="15"/>
<dbReference type="Gene3D" id="1.10.730.10">
    <property type="entry name" value="Isoleucyl-tRNA Synthetase, Domain 1"/>
    <property type="match status" value="1"/>
</dbReference>
<dbReference type="InterPro" id="IPR002300">
    <property type="entry name" value="aa-tRNA-synth_Ia"/>
</dbReference>
<evidence type="ECO:0000256" key="15">
    <source>
        <dbReference type="HAMAP-Rule" id="MF_02003"/>
    </source>
</evidence>
<dbReference type="EMBL" id="PEXI01000049">
    <property type="protein sequence ID" value="PIU24341.1"/>
    <property type="molecule type" value="Genomic_DNA"/>
</dbReference>
<dbReference type="GO" id="GO:0006428">
    <property type="term" value="P:isoleucyl-tRNA aminoacylation"/>
    <property type="evidence" value="ECO:0007669"/>
    <property type="project" value="UniProtKB-UniRule"/>
</dbReference>
<dbReference type="PRINTS" id="PR00984">
    <property type="entry name" value="TRNASYNTHILE"/>
</dbReference>
<proteinExistence type="inferred from homology"/>
<dbReference type="GO" id="GO:0005737">
    <property type="term" value="C:cytoplasm"/>
    <property type="evidence" value="ECO:0007669"/>
    <property type="project" value="UniProtKB-SubCell"/>
</dbReference>
<dbReference type="InterPro" id="IPR033709">
    <property type="entry name" value="Anticodon_Ile_ABEc"/>
</dbReference>
<keyword evidence="7 15" id="KW-0479">Metal-binding</keyword>
<dbReference type="PROSITE" id="PS00178">
    <property type="entry name" value="AA_TRNA_LIGASE_I"/>
    <property type="match status" value="1"/>
</dbReference>
<comment type="caution">
    <text evidence="18">The sequence shown here is derived from an EMBL/GenBank/DDBJ whole genome shotgun (WGS) entry which is preliminary data.</text>
</comment>
<dbReference type="CDD" id="cd00818">
    <property type="entry name" value="IleRS_core"/>
    <property type="match status" value="1"/>
</dbReference>
<evidence type="ECO:0000256" key="3">
    <source>
        <dbReference type="ARBA" id="ARBA00007078"/>
    </source>
</evidence>
<dbReference type="GO" id="GO:0008270">
    <property type="term" value="F:zinc ion binding"/>
    <property type="evidence" value="ECO:0007669"/>
    <property type="project" value="UniProtKB-UniRule"/>
</dbReference>
<dbReference type="InterPro" id="IPR014729">
    <property type="entry name" value="Rossmann-like_a/b/a_fold"/>
</dbReference>
<dbReference type="InterPro" id="IPR009008">
    <property type="entry name" value="Val/Leu/Ile-tRNA-synth_edit"/>
</dbReference>
<reference evidence="19" key="1">
    <citation type="submission" date="2017-09" db="EMBL/GenBank/DDBJ databases">
        <title>Depth-based differentiation of microbial function through sediment-hosted aquifers and enrichment of novel symbionts in the deep terrestrial subsurface.</title>
        <authorList>
            <person name="Probst A.J."/>
            <person name="Ladd B."/>
            <person name="Jarett J.K."/>
            <person name="Geller-Mcgrath D.E."/>
            <person name="Sieber C.M.K."/>
            <person name="Emerson J.B."/>
            <person name="Anantharaman K."/>
            <person name="Thomas B.C."/>
            <person name="Malmstrom R."/>
            <person name="Stieglmeier M."/>
            <person name="Klingl A."/>
            <person name="Woyke T."/>
            <person name="Ryan C.M."/>
            <person name="Banfield J.F."/>
        </authorList>
    </citation>
    <scope>NUCLEOTIDE SEQUENCE [LARGE SCALE GENOMIC DNA]</scope>
</reference>
<dbReference type="AlphaFoldDB" id="A0A2M6YCC1"/>
<keyword evidence="5 15" id="KW-0963">Cytoplasm</keyword>
<keyword evidence="9 15" id="KW-0862">Zinc</keyword>